<sequence>MHSEKVSSTASEKGRRSSKPIIEKRRRARINASLSELKTMLMDVIHAEGARQGKLEKADILEMTVRYLRKIETKKYAGVTPTDRGVINEYRIGFMECSNETGRFIESLETLDMEVKSRLMEHLANTACNVEQAQDFTSNDDSSARLPEDVKQFIKRYPGTTVQSKNVSPPSSEPEIQTSHSYLPSPQNAHVVNSSKIERERNLSSTIFSNNPSNRPVLLATELLDKNNNLPNAIRFANTVSIPLGLPRSHDRANDTGVPSSTLDNSFSAYTNESSAINRNAISGLRILPINLQTQNAAFVLSSDLLVAGQVSGCVVPMYTPSGALPLGSCFIQAPSSTETLQSEIVQPIQLPVTLDKKSSGANFSMTQNITYLLPSNIASIPIISRDTKADGHEKTESLLHAQHRPALSSAHEQKEMQATEHMWRPW</sequence>
<keyword evidence="4" id="KW-0804">Transcription</keyword>
<dbReference type="GO" id="GO:0003677">
    <property type="term" value="F:DNA binding"/>
    <property type="evidence" value="ECO:0007669"/>
    <property type="project" value="UniProtKB-KW"/>
</dbReference>
<dbReference type="PANTHER" id="PTHR10985">
    <property type="entry name" value="BASIC HELIX-LOOP-HELIX TRANSCRIPTION FACTOR, HES-RELATED"/>
    <property type="match status" value="1"/>
</dbReference>
<name>A0ABD3VPG2_SINWO</name>
<feature type="domain" description="BHLH" evidence="7">
    <location>
        <begin position="14"/>
        <end position="71"/>
    </location>
</feature>
<dbReference type="SMART" id="SM00353">
    <property type="entry name" value="HLH"/>
    <property type="match status" value="1"/>
</dbReference>
<feature type="compositionally biased region" description="Polar residues" evidence="6">
    <location>
        <begin position="1"/>
        <end position="11"/>
    </location>
</feature>
<reference evidence="9 10" key="1">
    <citation type="submission" date="2024-11" db="EMBL/GenBank/DDBJ databases">
        <title>Chromosome-level genome assembly of the freshwater bivalve Anodonta woodiana.</title>
        <authorList>
            <person name="Chen X."/>
        </authorList>
    </citation>
    <scope>NUCLEOTIDE SEQUENCE [LARGE SCALE GENOMIC DNA]</scope>
    <source>
        <strain evidence="9">MN2024</strain>
        <tissue evidence="9">Gills</tissue>
    </source>
</reference>
<dbReference type="FunFam" id="4.10.280.10:FF:000009">
    <property type="entry name" value="Transcription factor HES-1"/>
    <property type="match status" value="1"/>
</dbReference>
<dbReference type="PROSITE" id="PS51054">
    <property type="entry name" value="ORANGE"/>
    <property type="match status" value="1"/>
</dbReference>
<keyword evidence="3" id="KW-0238">DNA-binding</keyword>
<evidence type="ECO:0000259" key="7">
    <source>
        <dbReference type="PROSITE" id="PS50888"/>
    </source>
</evidence>
<keyword evidence="10" id="KW-1185">Reference proteome</keyword>
<dbReference type="SMART" id="SM00511">
    <property type="entry name" value="ORANGE"/>
    <property type="match status" value="1"/>
</dbReference>
<feature type="region of interest" description="Disordered" evidence="6">
    <location>
        <begin position="405"/>
        <end position="427"/>
    </location>
</feature>
<evidence type="ECO:0000256" key="4">
    <source>
        <dbReference type="ARBA" id="ARBA00023163"/>
    </source>
</evidence>
<dbReference type="PROSITE" id="PS50888">
    <property type="entry name" value="BHLH"/>
    <property type="match status" value="1"/>
</dbReference>
<protein>
    <submittedName>
        <fullName evidence="9">Uncharacterized protein</fullName>
    </submittedName>
</protein>
<proteinExistence type="predicted"/>
<evidence type="ECO:0000256" key="2">
    <source>
        <dbReference type="ARBA" id="ARBA00023015"/>
    </source>
</evidence>
<evidence type="ECO:0000313" key="9">
    <source>
        <dbReference type="EMBL" id="KAL3862402.1"/>
    </source>
</evidence>
<comment type="caution">
    <text evidence="9">The sequence shown here is derived from an EMBL/GenBank/DDBJ whole genome shotgun (WGS) entry which is preliminary data.</text>
</comment>
<dbReference type="InterPro" id="IPR011598">
    <property type="entry name" value="bHLH_dom"/>
</dbReference>
<evidence type="ECO:0000313" key="10">
    <source>
        <dbReference type="Proteomes" id="UP001634394"/>
    </source>
</evidence>
<dbReference type="InterPro" id="IPR003650">
    <property type="entry name" value="Orange_dom"/>
</dbReference>
<dbReference type="AlphaFoldDB" id="A0ABD3VPG2"/>
<feature type="domain" description="Orange" evidence="8">
    <location>
        <begin position="90"/>
        <end position="123"/>
    </location>
</feature>
<feature type="compositionally biased region" description="Basic and acidic residues" evidence="6">
    <location>
        <begin position="412"/>
        <end position="427"/>
    </location>
</feature>
<evidence type="ECO:0000259" key="8">
    <source>
        <dbReference type="PROSITE" id="PS51054"/>
    </source>
</evidence>
<keyword evidence="2" id="KW-0805">Transcription regulation</keyword>
<dbReference type="SUPFAM" id="SSF158457">
    <property type="entry name" value="Orange domain-like"/>
    <property type="match status" value="1"/>
</dbReference>
<feature type="compositionally biased region" description="Polar residues" evidence="6">
    <location>
        <begin position="160"/>
        <end position="190"/>
    </location>
</feature>
<dbReference type="SUPFAM" id="SSF47459">
    <property type="entry name" value="HLH, helix-loop-helix DNA-binding domain"/>
    <property type="match status" value="1"/>
</dbReference>
<evidence type="ECO:0000256" key="5">
    <source>
        <dbReference type="ARBA" id="ARBA00023242"/>
    </source>
</evidence>
<dbReference type="EMBL" id="JBJQND010000011">
    <property type="protein sequence ID" value="KAL3862402.1"/>
    <property type="molecule type" value="Genomic_DNA"/>
</dbReference>
<organism evidence="9 10">
    <name type="scientific">Sinanodonta woodiana</name>
    <name type="common">Chinese pond mussel</name>
    <name type="synonym">Anodonta woodiana</name>
    <dbReference type="NCBI Taxonomy" id="1069815"/>
    <lineage>
        <taxon>Eukaryota</taxon>
        <taxon>Metazoa</taxon>
        <taxon>Spiralia</taxon>
        <taxon>Lophotrochozoa</taxon>
        <taxon>Mollusca</taxon>
        <taxon>Bivalvia</taxon>
        <taxon>Autobranchia</taxon>
        <taxon>Heteroconchia</taxon>
        <taxon>Palaeoheterodonta</taxon>
        <taxon>Unionida</taxon>
        <taxon>Unionoidea</taxon>
        <taxon>Unionidae</taxon>
        <taxon>Unioninae</taxon>
        <taxon>Sinanodonta</taxon>
    </lineage>
</organism>
<accession>A0ABD3VPG2</accession>
<dbReference type="GO" id="GO:0005634">
    <property type="term" value="C:nucleus"/>
    <property type="evidence" value="ECO:0007669"/>
    <property type="project" value="UniProtKB-SubCell"/>
</dbReference>
<dbReference type="InterPro" id="IPR036638">
    <property type="entry name" value="HLH_DNA-bd_sf"/>
</dbReference>
<dbReference type="Pfam" id="PF07527">
    <property type="entry name" value="Hairy_orange"/>
    <property type="match status" value="1"/>
</dbReference>
<dbReference type="Proteomes" id="UP001634394">
    <property type="component" value="Unassembled WGS sequence"/>
</dbReference>
<dbReference type="Gene3D" id="6.10.250.980">
    <property type="match status" value="1"/>
</dbReference>
<keyword evidence="5" id="KW-0539">Nucleus</keyword>
<evidence type="ECO:0000256" key="6">
    <source>
        <dbReference type="SAM" id="MobiDB-lite"/>
    </source>
</evidence>
<dbReference type="InterPro" id="IPR050370">
    <property type="entry name" value="HES_HEY"/>
</dbReference>
<comment type="subcellular location">
    <subcellularLocation>
        <location evidence="1">Nucleus</location>
    </subcellularLocation>
</comment>
<evidence type="ECO:0000256" key="1">
    <source>
        <dbReference type="ARBA" id="ARBA00004123"/>
    </source>
</evidence>
<gene>
    <name evidence="9" type="ORF">ACJMK2_008371</name>
</gene>
<dbReference type="Pfam" id="PF00010">
    <property type="entry name" value="HLH"/>
    <property type="match status" value="1"/>
</dbReference>
<dbReference type="Gene3D" id="4.10.280.10">
    <property type="entry name" value="Helix-loop-helix DNA-binding domain"/>
    <property type="match status" value="1"/>
</dbReference>
<evidence type="ECO:0000256" key="3">
    <source>
        <dbReference type="ARBA" id="ARBA00023125"/>
    </source>
</evidence>
<feature type="region of interest" description="Disordered" evidence="6">
    <location>
        <begin position="1"/>
        <end position="24"/>
    </location>
</feature>
<feature type="region of interest" description="Disordered" evidence="6">
    <location>
        <begin position="159"/>
        <end position="190"/>
    </location>
</feature>